<evidence type="ECO:0000256" key="7">
    <source>
        <dbReference type="ARBA" id="ARBA00022827"/>
    </source>
</evidence>
<dbReference type="Pfam" id="PF06039">
    <property type="entry name" value="Mqo"/>
    <property type="match status" value="1"/>
</dbReference>
<dbReference type="InterPro" id="IPR006231">
    <property type="entry name" value="MQO"/>
</dbReference>
<keyword evidence="6 9" id="KW-0285">Flavoprotein</keyword>
<comment type="similarity">
    <text evidence="4 9">Belongs to the MQO family.</text>
</comment>
<evidence type="ECO:0000256" key="8">
    <source>
        <dbReference type="ARBA" id="ARBA00023002"/>
    </source>
</evidence>
<keyword evidence="5 9" id="KW-0816">Tricarboxylic acid cycle</keyword>
<dbReference type="NCBIfam" id="TIGR01320">
    <property type="entry name" value="mal_quin_oxido"/>
    <property type="match status" value="1"/>
</dbReference>
<dbReference type="HAMAP" id="MF_00212">
    <property type="entry name" value="MQO"/>
    <property type="match status" value="1"/>
</dbReference>
<dbReference type="NCBIfam" id="NF003606">
    <property type="entry name" value="PRK05257.2-1"/>
    <property type="match status" value="1"/>
</dbReference>
<dbReference type="GO" id="GO:0008924">
    <property type="term" value="F:L-malate dehydrogenase (quinone) activity"/>
    <property type="evidence" value="ECO:0007669"/>
    <property type="project" value="UniProtKB-UniRule"/>
</dbReference>
<evidence type="ECO:0000256" key="2">
    <source>
        <dbReference type="ARBA" id="ARBA00001974"/>
    </source>
</evidence>
<reference evidence="10" key="1">
    <citation type="submission" date="2022-06" db="EMBL/GenBank/DDBJ databases">
        <title>Isolation, identification and characterization of iprodione-degrading strains in Lhasa, Tibet.</title>
        <authorList>
            <person name="Pan H."/>
        </authorList>
    </citation>
    <scope>NUCLEOTIDE SEQUENCE</scope>
    <source>
        <strain evidence="10">Y-23</strain>
    </source>
</reference>
<dbReference type="GO" id="GO:0006099">
    <property type="term" value="P:tricarboxylic acid cycle"/>
    <property type="evidence" value="ECO:0007669"/>
    <property type="project" value="UniProtKB-UniRule"/>
</dbReference>
<evidence type="ECO:0000256" key="9">
    <source>
        <dbReference type="HAMAP-Rule" id="MF_00212"/>
    </source>
</evidence>
<evidence type="ECO:0000256" key="5">
    <source>
        <dbReference type="ARBA" id="ARBA00022532"/>
    </source>
</evidence>
<dbReference type="KEGG" id="atz:M5E07_10275"/>
<dbReference type="GO" id="GO:0047545">
    <property type="term" value="F:(S)-2-hydroxyglutarate dehydrogenase activity"/>
    <property type="evidence" value="ECO:0007669"/>
    <property type="project" value="TreeGrafter"/>
</dbReference>
<keyword evidence="8 9" id="KW-0560">Oxidoreductase</keyword>
<proteinExistence type="inferred from homology"/>
<dbReference type="RefSeq" id="WP_252219006.1">
    <property type="nucleotide sequence ID" value="NZ_CP098732.1"/>
</dbReference>
<keyword evidence="11" id="KW-1185">Reference proteome</keyword>
<dbReference type="AlphaFoldDB" id="A0AAE9LPE1"/>
<dbReference type="EC" id="1.1.5.4" evidence="9"/>
<dbReference type="EMBL" id="CP098732">
    <property type="protein sequence ID" value="USE82198.1"/>
    <property type="molecule type" value="Genomic_DNA"/>
</dbReference>
<dbReference type="NCBIfam" id="NF003603">
    <property type="entry name" value="PRK05257.1-1"/>
    <property type="match status" value="1"/>
</dbReference>
<keyword evidence="7 9" id="KW-0274">FAD</keyword>
<dbReference type="NCBIfam" id="NF003605">
    <property type="entry name" value="PRK05257.1-4"/>
    <property type="match status" value="1"/>
</dbReference>
<accession>A0AAE9LPE1</accession>
<dbReference type="NCBIfam" id="NF003611">
    <property type="entry name" value="PRK05257.3-2"/>
    <property type="match status" value="1"/>
</dbReference>
<sequence>MKTFLKYLAVFVVLLLLAVLIFLFRPTVSKKIQTSNNEPVVDAVLVGGGIMSTTLGTYLTELEPNWQIRMYERLDQVAQESSNGFNNAGTGHSGFMEMNYTSEKDGKMDITKAVKVAEQFEVAKQFWSYQVKQGVLGKPTSFINPVPHIAFVWGDNVNFLEKRYAAMVKNPMFYGMKFSENPAEIKQWAPLVMNGRDATQKVAATRMDVGSDVNYGSITTQLVDHLKKQPNFQLQTSTEVTGISQNDDKTWTVSFKNLKTGATNHVKTRFVFIGAGGAAVKLLQMTGLPEAKQYAGFPVGGVFLMTDNPKVTAGHTAKVYGRAELGAPPMSVPHIDTRYIDGKKYVLFGPFATYSNKFLKQGSQLDLLKSTTKNNVLPMTAVGMENLDLVKYLVSQVMMSDEDRFNELKKYYPDAKPEDWHLNQGGQRVQIIKKESGKPASLQFGTEIFASKDGAVTALLGASPGASTSPYIMLSLLEKAFPQQVQGEWNPKLHEIVKSYQQELSTNPVLLDQVRQYTSTTLGLKYTPMAKAANDETAAVAKAQ</sequence>
<name>A0AAE9LPE1_9GAMM</name>
<comment type="catalytic activity">
    <reaction evidence="1 9">
        <text>(S)-malate + a quinone = a quinol + oxaloacetate</text>
        <dbReference type="Rhea" id="RHEA:46012"/>
        <dbReference type="ChEBI" id="CHEBI:15589"/>
        <dbReference type="ChEBI" id="CHEBI:16452"/>
        <dbReference type="ChEBI" id="CHEBI:24646"/>
        <dbReference type="ChEBI" id="CHEBI:132124"/>
        <dbReference type="EC" id="1.1.5.4"/>
    </reaction>
</comment>
<dbReference type="Proteomes" id="UP001056716">
    <property type="component" value="Chromosome"/>
</dbReference>
<comment type="cofactor">
    <cofactor evidence="2 9">
        <name>FAD</name>
        <dbReference type="ChEBI" id="CHEBI:57692"/>
    </cofactor>
</comment>
<evidence type="ECO:0000313" key="11">
    <source>
        <dbReference type="Proteomes" id="UP001056716"/>
    </source>
</evidence>
<evidence type="ECO:0000313" key="10">
    <source>
        <dbReference type="EMBL" id="USE82198.1"/>
    </source>
</evidence>
<evidence type="ECO:0000256" key="4">
    <source>
        <dbReference type="ARBA" id="ARBA00006389"/>
    </source>
</evidence>
<evidence type="ECO:0000256" key="1">
    <source>
        <dbReference type="ARBA" id="ARBA00001139"/>
    </source>
</evidence>
<evidence type="ECO:0000256" key="6">
    <source>
        <dbReference type="ARBA" id="ARBA00022630"/>
    </source>
</evidence>
<dbReference type="PANTHER" id="PTHR43104">
    <property type="entry name" value="L-2-HYDROXYGLUTARATE DEHYDROGENASE, MITOCHONDRIAL"/>
    <property type="match status" value="1"/>
</dbReference>
<dbReference type="SUPFAM" id="SSF51905">
    <property type="entry name" value="FAD/NAD(P)-binding domain"/>
    <property type="match status" value="1"/>
</dbReference>
<dbReference type="PANTHER" id="PTHR43104:SF2">
    <property type="entry name" value="L-2-HYDROXYGLUTARATE DEHYDROGENASE, MITOCHONDRIAL"/>
    <property type="match status" value="1"/>
</dbReference>
<dbReference type="NCBIfam" id="NF009875">
    <property type="entry name" value="PRK13339.1"/>
    <property type="match status" value="1"/>
</dbReference>
<organism evidence="10 11">
    <name type="scientific">Acinetobacter tibetensis</name>
    <dbReference type="NCBI Taxonomy" id="2943497"/>
    <lineage>
        <taxon>Bacteria</taxon>
        <taxon>Pseudomonadati</taxon>
        <taxon>Pseudomonadota</taxon>
        <taxon>Gammaproteobacteria</taxon>
        <taxon>Moraxellales</taxon>
        <taxon>Moraxellaceae</taxon>
        <taxon>Acinetobacter</taxon>
    </lineage>
</organism>
<evidence type="ECO:0000256" key="3">
    <source>
        <dbReference type="ARBA" id="ARBA00005012"/>
    </source>
</evidence>
<dbReference type="InterPro" id="IPR036188">
    <property type="entry name" value="FAD/NAD-bd_sf"/>
</dbReference>
<comment type="pathway">
    <text evidence="3 9">Carbohydrate metabolism; tricarboxylic acid cycle; oxaloacetate from (S)-malate (quinone route): step 1/1.</text>
</comment>
<protein>
    <recommendedName>
        <fullName evidence="9">Probable malate:quinone oxidoreductase</fullName>
        <ecNumber evidence="9">1.1.5.4</ecNumber>
    </recommendedName>
    <alternativeName>
        <fullName evidence="9">MQO</fullName>
    </alternativeName>
    <alternativeName>
        <fullName evidence="9">Malate dehydrogenase [quinone]</fullName>
    </alternativeName>
</protein>
<gene>
    <name evidence="9 10" type="primary">mqo</name>
    <name evidence="10" type="ORF">M5E07_10275</name>
</gene>